<dbReference type="Proteomes" id="UP000268192">
    <property type="component" value="Chromosome"/>
</dbReference>
<dbReference type="InterPro" id="IPR029056">
    <property type="entry name" value="Ribokinase-like"/>
</dbReference>
<dbReference type="Gene3D" id="3.40.1190.20">
    <property type="match status" value="1"/>
</dbReference>
<accession>A0A3Q8XQX4</accession>
<dbReference type="AlphaFoldDB" id="A0A3Q8XQX4"/>
<dbReference type="PANTHER" id="PTHR10584:SF166">
    <property type="entry name" value="RIBOKINASE"/>
    <property type="match status" value="1"/>
</dbReference>
<sequence>MRAIDVLCIGDLDVDMFISVPAIPGFDQKIAGENHGQMPGGMSANCAVAVARLGLASRLVAAVGSDASGSFAVEKIRADGVDVDHLIHRENTNTFMCVVLISPSGEKSLIKLETEAYLPYANELTDDAFAGVRHVHLTFGRPELAHKALTMARVKGITTSLDLEPPDIARNPKLLRSILPLIDTLFLNAEAYAMATSALGETLLPAHLHERGEILMTLGALGCRRLFGEDRLDQPGFAVDALDTTGAGDCFAGAYLAARLEGLEPQDAMILANGAAALATTGIGAQTAMPLRRDVDAFVARHTDRRPDKDIRPATGDLHA</sequence>
<dbReference type="KEGG" id="abaw:D5400_18200"/>
<evidence type="ECO:0000256" key="4">
    <source>
        <dbReference type="RuleBase" id="RU003704"/>
    </source>
</evidence>
<keyword evidence="3 4" id="KW-0418">Kinase</keyword>
<keyword evidence="7" id="KW-1185">Reference proteome</keyword>
<evidence type="ECO:0000313" key="6">
    <source>
        <dbReference type="EMBL" id="AZN72956.1"/>
    </source>
</evidence>
<name>A0A3Q8XQX4_9HYPH</name>
<proteinExistence type="inferred from homology"/>
<dbReference type="EMBL" id="CP032509">
    <property type="protein sequence ID" value="AZN72956.1"/>
    <property type="molecule type" value="Genomic_DNA"/>
</dbReference>
<dbReference type="GO" id="GO:0016301">
    <property type="term" value="F:kinase activity"/>
    <property type="evidence" value="ECO:0007669"/>
    <property type="project" value="UniProtKB-KW"/>
</dbReference>
<evidence type="ECO:0000256" key="1">
    <source>
        <dbReference type="ARBA" id="ARBA00010688"/>
    </source>
</evidence>
<dbReference type="InterPro" id="IPR002173">
    <property type="entry name" value="Carboh/pur_kinase_PfkB_CS"/>
</dbReference>
<evidence type="ECO:0000256" key="3">
    <source>
        <dbReference type="ARBA" id="ARBA00022777"/>
    </source>
</evidence>
<dbReference type="SUPFAM" id="SSF53613">
    <property type="entry name" value="Ribokinase-like"/>
    <property type="match status" value="1"/>
</dbReference>
<comment type="similarity">
    <text evidence="1 4">Belongs to the carbohydrate kinase PfkB family.</text>
</comment>
<dbReference type="PRINTS" id="PR00990">
    <property type="entry name" value="RIBOKINASE"/>
</dbReference>
<dbReference type="PROSITE" id="PS00584">
    <property type="entry name" value="PFKB_KINASES_2"/>
    <property type="match status" value="1"/>
</dbReference>
<dbReference type="PANTHER" id="PTHR10584">
    <property type="entry name" value="SUGAR KINASE"/>
    <property type="match status" value="1"/>
</dbReference>
<evidence type="ECO:0000256" key="2">
    <source>
        <dbReference type="ARBA" id="ARBA00022679"/>
    </source>
</evidence>
<keyword evidence="2 4" id="KW-0808">Transferase</keyword>
<protein>
    <submittedName>
        <fullName evidence="6">Carbohydrate kinase family protein</fullName>
    </submittedName>
</protein>
<dbReference type="InterPro" id="IPR002139">
    <property type="entry name" value="Ribo/fructo_kinase"/>
</dbReference>
<evidence type="ECO:0000313" key="7">
    <source>
        <dbReference type="Proteomes" id="UP000268192"/>
    </source>
</evidence>
<feature type="domain" description="Carbohydrate kinase PfkB" evidence="5">
    <location>
        <begin position="5"/>
        <end position="290"/>
    </location>
</feature>
<reference evidence="6 7" key="1">
    <citation type="submission" date="2018-09" db="EMBL/GenBank/DDBJ databases">
        <title>Marinorhizobium profundi gen. nov., sp. nov., isolated from a deep-sea sediment sample from the New Britain Trench and proposal of Marinorhizobiaceae fam. nov. in the order Rhizobiales of the class Alphaproteobacteria.</title>
        <authorList>
            <person name="Cao J."/>
        </authorList>
    </citation>
    <scope>NUCLEOTIDE SEQUENCE [LARGE SCALE GENOMIC DNA]</scope>
    <source>
        <strain evidence="6 7">WS11</strain>
    </source>
</reference>
<evidence type="ECO:0000259" key="5">
    <source>
        <dbReference type="Pfam" id="PF00294"/>
    </source>
</evidence>
<dbReference type="OrthoDB" id="9776822at2"/>
<gene>
    <name evidence="6" type="ORF">D5400_18200</name>
</gene>
<organism evidence="6 7">
    <name type="scientific">Georhizobium profundi</name>
    <dbReference type="NCBI Taxonomy" id="2341112"/>
    <lineage>
        <taxon>Bacteria</taxon>
        <taxon>Pseudomonadati</taxon>
        <taxon>Pseudomonadota</taxon>
        <taxon>Alphaproteobacteria</taxon>
        <taxon>Hyphomicrobiales</taxon>
        <taxon>Rhizobiaceae</taxon>
        <taxon>Georhizobium</taxon>
    </lineage>
</organism>
<dbReference type="InterPro" id="IPR011611">
    <property type="entry name" value="PfkB_dom"/>
</dbReference>
<dbReference type="Pfam" id="PF00294">
    <property type="entry name" value="PfkB"/>
    <property type="match status" value="1"/>
</dbReference>
<dbReference type="GO" id="GO:0006796">
    <property type="term" value="P:phosphate-containing compound metabolic process"/>
    <property type="evidence" value="ECO:0007669"/>
    <property type="project" value="UniProtKB-ARBA"/>
</dbReference>
<dbReference type="RefSeq" id="WP_126011375.1">
    <property type="nucleotide sequence ID" value="NZ_CP032509.1"/>
</dbReference>